<dbReference type="RefSeq" id="XP_024374571.1">
    <property type="nucleotide sequence ID" value="XM_024518803.2"/>
</dbReference>
<dbReference type="STRING" id="3218.A0A2K1KQ97"/>
<evidence type="ECO:0000256" key="3">
    <source>
        <dbReference type="PROSITE-ProRule" id="PRU00125"/>
    </source>
</evidence>
<dbReference type="EnsemblPlants" id="Pp3c4_27760V3.2">
    <property type="protein sequence ID" value="Pp3c4_27760V3.2"/>
    <property type="gene ID" value="Pp3c4_27760"/>
</dbReference>
<dbReference type="FunFam" id="2.10.110.10:FF:000167">
    <property type="entry name" value="Predicted protein"/>
    <property type="match status" value="1"/>
</dbReference>
<dbReference type="Proteomes" id="UP000006727">
    <property type="component" value="Chromosome 4"/>
</dbReference>
<dbReference type="Gramene" id="Pp3c4_27760V3.3">
    <property type="protein sequence ID" value="Pp3c4_27760V3.3"/>
    <property type="gene ID" value="Pp3c4_27760"/>
</dbReference>
<keyword evidence="3" id="KW-0440">LIM domain</keyword>
<evidence type="ECO:0000313" key="8">
    <source>
        <dbReference type="Proteomes" id="UP000006727"/>
    </source>
</evidence>
<reference evidence="6 8" key="2">
    <citation type="journal article" date="2018" name="Plant J.">
        <title>The Physcomitrella patens chromosome-scale assembly reveals moss genome structure and evolution.</title>
        <authorList>
            <person name="Lang D."/>
            <person name="Ullrich K.K."/>
            <person name="Murat F."/>
            <person name="Fuchs J."/>
            <person name="Jenkins J."/>
            <person name="Haas F.B."/>
            <person name="Piednoel M."/>
            <person name="Gundlach H."/>
            <person name="Van Bel M."/>
            <person name="Meyberg R."/>
            <person name="Vives C."/>
            <person name="Morata J."/>
            <person name="Symeonidi A."/>
            <person name="Hiss M."/>
            <person name="Muchero W."/>
            <person name="Kamisugi Y."/>
            <person name="Saleh O."/>
            <person name="Blanc G."/>
            <person name="Decker E.L."/>
            <person name="van Gessel N."/>
            <person name="Grimwood J."/>
            <person name="Hayes R.D."/>
            <person name="Graham S.W."/>
            <person name="Gunter L.E."/>
            <person name="McDaniel S.F."/>
            <person name="Hoernstein S.N.W."/>
            <person name="Larsson A."/>
            <person name="Li F.W."/>
            <person name="Perroud P.F."/>
            <person name="Phillips J."/>
            <person name="Ranjan P."/>
            <person name="Rokshar D.S."/>
            <person name="Rothfels C.J."/>
            <person name="Schneider L."/>
            <person name="Shu S."/>
            <person name="Stevenson D.W."/>
            <person name="Thummler F."/>
            <person name="Tillich M."/>
            <person name="Villarreal Aguilar J.C."/>
            <person name="Widiez T."/>
            <person name="Wong G.K."/>
            <person name="Wymore A."/>
            <person name="Zhang Y."/>
            <person name="Zimmer A.D."/>
            <person name="Quatrano R.S."/>
            <person name="Mayer K.F.X."/>
            <person name="Goodstein D."/>
            <person name="Casacuberta J.M."/>
            <person name="Vandepoele K."/>
            <person name="Reski R."/>
            <person name="Cuming A.C."/>
            <person name="Tuskan G.A."/>
            <person name="Maumus F."/>
            <person name="Salse J."/>
            <person name="Schmutz J."/>
            <person name="Rensing S.A."/>
        </authorList>
    </citation>
    <scope>NUCLEOTIDE SEQUENCE [LARGE SCALE GENOMIC DNA]</scope>
    <source>
        <strain evidence="7 8">cv. Gransden 2004</strain>
    </source>
</reference>
<dbReference type="CDD" id="cd09396">
    <property type="entry name" value="LIM_DA1"/>
    <property type="match status" value="1"/>
</dbReference>
<dbReference type="EnsemblPlants" id="Pp3c4_27760V3.4">
    <property type="protein sequence ID" value="Pp3c4_27760V3.4"/>
    <property type="gene ID" value="Pp3c4_27760"/>
</dbReference>
<evidence type="ECO:0000256" key="1">
    <source>
        <dbReference type="ARBA" id="ARBA00022723"/>
    </source>
</evidence>
<feature type="domain" description="LIM zinc-binding" evidence="5">
    <location>
        <begin position="202"/>
        <end position="262"/>
    </location>
</feature>
<dbReference type="Gramene" id="Pp3c4_27760V3.1">
    <property type="protein sequence ID" value="Pp3c4_27760V3.1"/>
    <property type="gene ID" value="Pp3c4_27760"/>
</dbReference>
<proteinExistence type="predicted"/>
<dbReference type="AlphaFoldDB" id="A0A2K1KQ97"/>
<dbReference type="PROSITE" id="PS00478">
    <property type="entry name" value="LIM_DOMAIN_1"/>
    <property type="match status" value="1"/>
</dbReference>
<evidence type="ECO:0000256" key="4">
    <source>
        <dbReference type="SAM" id="MobiDB-lite"/>
    </source>
</evidence>
<organism evidence="6">
    <name type="scientific">Physcomitrium patens</name>
    <name type="common">Spreading-leaved earth moss</name>
    <name type="synonym">Physcomitrella patens</name>
    <dbReference type="NCBI Taxonomy" id="3218"/>
    <lineage>
        <taxon>Eukaryota</taxon>
        <taxon>Viridiplantae</taxon>
        <taxon>Streptophyta</taxon>
        <taxon>Embryophyta</taxon>
        <taxon>Bryophyta</taxon>
        <taxon>Bryophytina</taxon>
        <taxon>Bryopsida</taxon>
        <taxon>Funariidae</taxon>
        <taxon>Funariales</taxon>
        <taxon>Funariaceae</taxon>
        <taxon>Physcomitrium</taxon>
    </lineage>
</organism>
<evidence type="ECO:0000313" key="7">
    <source>
        <dbReference type="EnsemblPlants" id="Pp3c4_27760V3.1"/>
    </source>
</evidence>
<keyword evidence="2 3" id="KW-0862">Zinc</keyword>
<reference evidence="7" key="3">
    <citation type="submission" date="2020-12" db="UniProtKB">
        <authorList>
            <consortium name="EnsemblPlants"/>
        </authorList>
    </citation>
    <scope>IDENTIFICATION</scope>
</reference>
<dbReference type="Gramene" id="Pp3c4_27760V3.4">
    <property type="protein sequence ID" value="Pp3c4_27760V3.4"/>
    <property type="gene ID" value="Pp3c4_27760"/>
</dbReference>
<dbReference type="SMART" id="SM00132">
    <property type="entry name" value="LIM"/>
    <property type="match status" value="1"/>
</dbReference>
<reference evidence="6 8" key="1">
    <citation type="journal article" date="2008" name="Science">
        <title>The Physcomitrella genome reveals evolutionary insights into the conquest of land by plants.</title>
        <authorList>
            <person name="Rensing S."/>
            <person name="Lang D."/>
            <person name="Zimmer A."/>
            <person name="Terry A."/>
            <person name="Salamov A."/>
            <person name="Shapiro H."/>
            <person name="Nishiyama T."/>
            <person name="Perroud P.-F."/>
            <person name="Lindquist E."/>
            <person name="Kamisugi Y."/>
            <person name="Tanahashi T."/>
            <person name="Sakakibara K."/>
            <person name="Fujita T."/>
            <person name="Oishi K."/>
            <person name="Shin-I T."/>
            <person name="Kuroki Y."/>
            <person name="Toyoda A."/>
            <person name="Suzuki Y."/>
            <person name="Hashimoto A."/>
            <person name="Yamaguchi K."/>
            <person name="Sugano A."/>
            <person name="Kohara Y."/>
            <person name="Fujiyama A."/>
            <person name="Anterola A."/>
            <person name="Aoki S."/>
            <person name="Ashton N."/>
            <person name="Barbazuk W.B."/>
            <person name="Barker E."/>
            <person name="Bennetzen J."/>
            <person name="Bezanilla M."/>
            <person name="Blankenship R."/>
            <person name="Cho S.H."/>
            <person name="Dutcher S."/>
            <person name="Estelle M."/>
            <person name="Fawcett J.A."/>
            <person name="Gundlach H."/>
            <person name="Hanada K."/>
            <person name="Heyl A."/>
            <person name="Hicks K.A."/>
            <person name="Hugh J."/>
            <person name="Lohr M."/>
            <person name="Mayer K."/>
            <person name="Melkozernov A."/>
            <person name="Murata T."/>
            <person name="Nelson D."/>
            <person name="Pils B."/>
            <person name="Prigge M."/>
            <person name="Reiss B."/>
            <person name="Renner T."/>
            <person name="Rombauts S."/>
            <person name="Rushton P."/>
            <person name="Sanderfoot A."/>
            <person name="Schween G."/>
            <person name="Shiu S.-H."/>
            <person name="Stueber K."/>
            <person name="Theodoulou F.L."/>
            <person name="Tu H."/>
            <person name="Van de Peer Y."/>
            <person name="Verrier P.J."/>
            <person name="Waters E."/>
            <person name="Wood A."/>
            <person name="Yang L."/>
            <person name="Cove D."/>
            <person name="Cuming A."/>
            <person name="Hasebe M."/>
            <person name="Lucas S."/>
            <person name="Mishler D.B."/>
            <person name="Reski R."/>
            <person name="Grigoriev I."/>
            <person name="Quatrano R.S."/>
            <person name="Boore J.L."/>
        </authorList>
    </citation>
    <scope>NUCLEOTIDE SEQUENCE [LARGE SCALE GENOMIC DNA]</scope>
    <source>
        <strain evidence="7 8">cv. Gransden 2004</strain>
    </source>
</reference>
<dbReference type="InterPro" id="IPR045218">
    <property type="entry name" value="DA1-like"/>
</dbReference>
<dbReference type="SUPFAM" id="SSF57716">
    <property type="entry name" value="Glucocorticoid receptor-like (DNA-binding domain)"/>
    <property type="match status" value="2"/>
</dbReference>
<dbReference type="EMBL" id="ABEU02000004">
    <property type="protein sequence ID" value="PNR55938.1"/>
    <property type="molecule type" value="Genomic_DNA"/>
</dbReference>
<evidence type="ECO:0000313" key="6">
    <source>
        <dbReference type="EMBL" id="PNR55938.1"/>
    </source>
</evidence>
<dbReference type="Gramene" id="Pp3c4_27760V3.2">
    <property type="protein sequence ID" value="Pp3c4_27760V3.2"/>
    <property type="gene ID" value="Pp3c4_27760"/>
</dbReference>
<sequence length="537" mass="61828">MSWLERSFGYPDCRQHSDSVYYGYPRNSVGPQELSSFSPSGSRWWERGQVELDFGSSRPWRDSSIFEDPYAVDVYQDMYPNWGMSHPYREGGYLYEDEGYLRDTSRYISQHIGTTEFCNSESDRFREFGHGRVAYEPPAAYDDRKYWTFNYEEDYDARSEALARAMQESLILERNPASHGTPTDARSPHSVPAPAKESGGMPTCAGCHRTLGSGKFLTCLNQDWHPSCFCCLYCLQPIVDQEFSVQESDPYHRVCYKKLFHPKCEICYNYIQANAQGQIEYRSHPFWNQKYCPSHERDGSRCCCSCDRIEPVDQRYQSLPDGRRVCSECLESAMMATKDCQPLYRDIIRFYSDMGMRIEQEIPMLLVEREALNHARESEEGGHSHEPETRGLCLSEEQTFPVLGRHGEMRQQTRHSEVTAILVLCGLPRLLTGSILAHELMHAWIRLDGRFPNLDNVIEEGICQVIAHMWLSSELESLTRRGGSPISKRLGEFFLHQIETDSSPTYGDGFRAAYAAVATYGLTRTLHHLRHTGEIIR</sequence>
<keyword evidence="8" id="KW-1185">Reference proteome</keyword>
<feature type="region of interest" description="Disordered" evidence="4">
    <location>
        <begin position="174"/>
        <end position="197"/>
    </location>
</feature>
<gene>
    <name evidence="7" type="primary">LOC112281854</name>
    <name evidence="6" type="ORF">PHYPA_006835</name>
</gene>
<dbReference type="GeneID" id="112281854"/>
<evidence type="ECO:0000259" key="5">
    <source>
        <dbReference type="PROSITE" id="PS50023"/>
    </source>
</evidence>
<dbReference type="PANTHER" id="PTHR24209">
    <property type="entry name" value="PROTEIN DA1-RELATED 2"/>
    <property type="match status" value="1"/>
</dbReference>
<dbReference type="OMA" id="NIICAGC"/>
<dbReference type="Pfam" id="PF12315">
    <property type="entry name" value="DA1-like"/>
    <property type="match status" value="1"/>
</dbReference>
<dbReference type="GO" id="GO:0046872">
    <property type="term" value="F:metal ion binding"/>
    <property type="evidence" value="ECO:0007669"/>
    <property type="project" value="UniProtKB-KW"/>
</dbReference>
<protein>
    <recommendedName>
        <fullName evidence="5">LIM zinc-binding domain-containing protein</fullName>
    </recommendedName>
</protein>
<dbReference type="EnsemblPlants" id="Pp3c4_27760V3.3">
    <property type="protein sequence ID" value="Pp3c4_27760V3.3"/>
    <property type="gene ID" value="Pp3c4_27760"/>
</dbReference>
<name>A0A2K1KQ97_PHYPA</name>
<dbReference type="GO" id="GO:0043130">
    <property type="term" value="F:ubiquitin binding"/>
    <property type="evidence" value="ECO:0000318"/>
    <property type="project" value="GO_Central"/>
</dbReference>
<dbReference type="OrthoDB" id="25414at2759"/>
<dbReference type="Gene3D" id="2.10.110.10">
    <property type="entry name" value="Cysteine Rich Protein"/>
    <property type="match status" value="1"/>
</dbReference>
<dbReference type="PANTHER" id="PTHR24209:SF7">
    <property type="entry name" value="PROTEIN DA1-RELATED 2"/>
    <property type="match status" value="1"/>
</dbReference>
<dbReference type="Pfam" id="PF00412">
    <property type="entry name" value="LIM"/>
    <property type="match status" value="1"/>
</dbReference>
<dbReference type="PROSITE" id="PS50023">
    <property type="entry name" value="LIM_DOMAIN_2"/>
    <property type="match status" value="1"/>
</dbReference>
<dbReference type="InterPro" id="IPR001781">
    <property type="entry name" value="Znf_LIM"/>
</dbReference>
<accession>A0A2K1KQ97</accession>
<evidence type="ECO:0000256" key="2">
    <source>
        <dbReference type="ARBA" id="ARBA00022833"/>
    </source>
</evidence>
<dbReference type="PaxDb" id="3218-PP1S115_135V6.1"/>
<keyword evidence="1 3" id="KW-0479">Metal-binding</keyword>
<dbReference type="EnsemblPlants" id="Pp3c4_27760V3.1">
    <property type="protein sequence ID" value="Pp3c4_27760V3.1"/>
    <property type="gene ID" value="Pp3c4_27760"/>
</dbReference>
<dbReference type="InterPro" id="IPR022087">
    <property type="entry name" value="DA1-like_dom"/>
</dbReference>